<evidence type="ECO:0000313" key="5">
    <source>
        <dbReference type="EnsemblPlants" id="OPUNC04G02000.1"/>
    </source>
</evidence>
<proteinExistence type="inferred from homology"/>
<dbReference type="Proteomes" id="UP000026962">
    <property type="component" value="Chromosome 4"/>
</dbReference>
<protein>
    <submittedName>
        <fullName evidence="5">Uncharacterized protein</fullName>
    </submittedName>
</protein>
<organism evidence="5">
    <name type="scientific">Oryza punctata</name>
    <name type="common">Red rice</name>
    <dbReference type="NCBI Taxonomy" id="4537"/>
    <lineage>
        <taxon>Eukaryota</taxon>
        <taxon>Viridiplantae</taxon>
        <taxon>Streptophyta</taxon>
        <taxon>Embryophyta</taxon>
        <taxon>Tracheophyta</taxon>
        <taxon>Spermatophyta</taxon>
        <taxon>Magnoliopsida</taxon>
        <taxon>Liliopsida</taxon>
        <taxon>Poales</taxon>
        <taxon>Poaceae</taxon>
        <taxon>BOP clade</taxon>
        <taxon>Oryzoideae</taxon>
        <taxon>Oryzeae</taxon>
        <taxon>Oryzinae</taxon>
        <taxon>Oryza</taxon>
    </lineage>
</organism>
<dbReference type="AlphaFoldDB" id="A0A0E0KMK9"/>
<dbReference type="PANTHER" id="PTHR31642:SF151">
    <property type="entry name" value="OS12G0134700 PROTEIN"/>
    <property type="match status" value="1"/>
</dbReference>
<keyword evidence="6" id="KW-1185">Reference proteome</keyword>
<sequence length="273" mass="29804">MEVQVKRSLVVPLLTSSRRCTMSPPLRRLPAQPDHPRPPRRSLRHAPVLPTPHRAPRAPLPPDRFSVSTFFHAWTDAVYRNGVLAIDRPIPYAPDKAPPVPSHVKPSEVDRQPAAAHYPSDFVAKLKRRAQGKYTTFETVSAHVWNKITALCGLDAGALTSVNVSVNGRGRLGTATVPNGFFGNLIINASSSTTARELTTSSLADAAALSFIDFGDEDEPLESANVEEPGVPSPNVDSDSYCTWSCTGWTLGGAGGWPGSCRRSCRRMGRWWW</sequence>
<keyword evidence="2" id="KW-0808">Transferase</keyword>
<accession>A0A0E0KMK9</accession>
<evidence type="ECO:0000313" key="6">
    <source>
        <dbReference type="Proteomes" id="UP000026962"/>
    </source>
</evidence>
<dbReference type="eggNOG" id="ENOG502QVP8">
    <property type="taxonomic scope" value="Eukaryota"/>
</dbReference>
<dbReference type="PANTHER" id="PTHR31642">
    <property type="entry name" value="TRICHOTHECENE 3-O-ACETYLTRANSFERASE"/>
    <property type="match status" value="1"/>
</dbReference>
<dbReference type="STRING" id="4537.A0A0E0KMK9"/>
<evidence type="ECO:0000256" key="4">
    <source>
        <dbReference type="SAM" id="MobiDB-lite"/>
    </source>
</evidence>
<dbReference type="Pfam" id="PF02458">
    <property type="entry name" value="Transferase"/>
    <property type="match status" value="1"/>
</dbReference>
<comment type="similarity">
    <text evidence="1">Belongs to the plant acyltransferase family.</text>
</comment>
<dbReference type="GO" id="GO:0050734">
    <property type="term" value="F:hydroxycinnamoyltransferase activity"/>
    <property type="evidence" value="ECO:0007669"/>
    <property type="project" value="UniProtKB-ARBA"/>
</dbReference>
<evidence type="ECO:0000256" key="2">
    <source>
        <dbReference type="ARBA" id="ARBA00022679"/>
    </source>
</evidence>
<dbReference type="Gene3D" id="3.30.559.10">
    <property type="entry name" value="Chloramphenicol acetyltransferase-like domain"/>
    <property type="match status" value="1"/>
</dbReference>
<dbReference type="EnsemblPlants" id="OPUNC04G02000.1">
    <property type="protein sequence ID" value="OPUNC04G02000.1"/>
    <property type="gene ID" value="OPUNC04G02000"/>
</dbReference>
<feature type="region of interest" description="Disordered" evidence="4">
    <location>
        <begin position="21"/>
        <end position="61"/>
    </location>
</feature>
<reference evidence="5" key="2">
    <citation type="submission" date="2018-05" db="EMBL/GenBank/DDBJ databases">
        <title>OpunRS2 (Oryza punctata Reference Sequence Version 2).</title>
        <authorList>
            <person name="Zhang J."/>
            <person name="Kudrna D."/>
            <person name="Lee S."/>
            <person name="Talag J."/>
            <person name="Welchert J."/>
            <person name="Wing R.A."/>
        </authorList>
    </citation>
    <scope>NUCLEOTIDE SEQUENCE [LARGE SCALE GENOMIC DNA]</scope>
</reference>
<dbReference type="InterPro" id="IPR023213">
    <property type="entry name" value="CAT-like_dom_sf"/>
</dbReference>
<name>A0A0E0KMK9_ORYPU</name>
<evidence type="ECO:0000256" key="1">
    <source>
        <dbReference type="ARBA" id="ARBA00009861"/>
    </source>
</evidence>
<keyword evidence="3" id="KW-0012">Acyltransferase</keyword>
<reference evidence="5" key="1">
    <citation type="submission" date="2015-04" db="UniProtKB">
        <authorList>
            <consortium name="EnsemblPlants"/>
        </authorList>
    </citation>
    <scope>IDENTIFICATION</scope>
</reference>
<dbReference type="HOGENOM" id="CLU_1020775_0_0_1"/>
<evidence type="ECO:0000256" key="3">
    <source>
        <dbReference type="ARBA" id="ARBA00023315"/>
    </source>
</evidence>
<dbReference type="Gramene" id="OPUNC04G02000.1">
    <property type="protein sequence ID" value="OPUNC04G02000.1"/>
    <property type="gene ID" value="OPUNC04G02000"/>
</dbReference>
<dbReference type="InterPro" id="IPR050317">
    <property type="entry name" value="Plant_Fungal_Acyltransferase"/>
</dbReference>